<protein>
    <recommendedName>
        <fullName evidence="4">Chemotaxis methyl-accepting receptor HlyB-like 4HB MCP domain-containing protein</fullName>
    </recommendedName>
</protein>
<proteinExistence type="predicted"/>
<keyword evidence="1" id="KW-0472">Membrane</keyword>
<feature type="transmembrane region" description="Helical" evidence="1">
    <location>
        <begin position="21"/>
        <end position="47"/>
    </location>
</feature>
<organism evidence="2 3">
    <name type="scientific">Lachnospira eligens</name>
    <dbReference type="NCBI Taxonomy" id="39485"/>
    <lineage>
        <taxon>Bacteria</taxon>
        <taxon>Bacillati</taxon>
        <taxon>Bacillota</taxon>
        <taxon>Clostridia</taxon>
        <taxon>Lachnospirales</taxon>
        <taxon>Lachnospiraceae</taxon>
        <taxon>Lachnospira</taxon>
    </lineage>
</organism>
<sequence length="137" mass="15580">MLLKEKTKRSLETMRLHERINYGYKIVITMMLTSGLISMIVIGILFANMFNYVKKVNVADTAVKICRIDVNAAARNIREMALNDDSSSYAGYKETVEKLLGEVKDELLVMQDTGVVSDDLFNEYSSALTDWETRDLI</sequence>
<evidence type="ECO:0000256" key="1">
    <source>
        <dbReference type="SAM" id="Phobius"/>
    </source>
</evidence>
<accession>A0A414D7X0</accession>
<keyword evidence="1" id="KW-1133">Transmembrane helix</keyword>
<dbReference type="Proteomes" id="UP000284794">
    <property type="component" value="Unassembled WGS sequence"/>
</dbReference>
<keyword evidence="1" id="KW-0812">Transmembrane</keyword>
<evidence type="ECO:0000313" key="3">
    <source>
        <dbReference type="Proteomes" id="UP000284794"/>
    </source>
</evidence>
<dbReference type="AlphaFoldDB" id="A0A414D7X0"/>
<reference evidence="2 3" key="1">
    <citation type="submission" date="2018-08" db="EMBL/GenBank/DDBJ databases">
        <title>A genome reference for cultivated species of the human gut microbiota.</title>
        <authorList>
            <person name="Zou Y."/>
            <person name="Xue W."/>
            <person name="Luo G."/>
        </authorList>
    </citation>
    <scope>NUCLEOTIDE SEQUENCE [LARGE SCALE GENOMIC DNA]</scope>
    <source>
        <strain evidence="2 3">AM32-2AC</strain>
    </source>
</reference>
<gene>
    <name evidence="2" type="ORF">DW811_12045</name>
</gene>
<dbReference type="EMBL" id="QSIS01000019">
    <property type="protein sequence ID" value="RHD06116.1"/>
    <property type="molecule type" value="Genomic_DNA"/>
</dbReference>
<evidence type="ECO:0008006" key="4">
    <source>
        <dbReference type="Google" id="ProtNLM"/>
    </source>
</evidence>
<name>A0A414D7X0_9FIRM</name>
<evidence type="ECO:0000313" key="2">
    <source>
        <dbReference type="EMBL" id="RHD06116.1"/>
    </source>
</evidence>
<comment type="caution">
    <text evidence="2">The sequence shown here is derived from an EMBL/GenBank/DDBJ whole genome shotgun (WGS) entry which is preliminary data.</text>
</comment>